<comment type="subunit">
    <text evidence="6">Part of the 50S ribosomal subunit. Contacts protein L20.</text>
</comment>
<dbReference type="GO" id="GO:0003735">
    <property type="term" value="F:structural constituent of ribosome"/>
    <property type="evidence" value="ECO:0007669"/>
    <property type="project" value="InterPro"/>
</dbReference>
<keyword evidence="2 6" id="KW-0699">rRNA-binding</keyword>
<evidence type="ECO:0000256" key="3">
    <source>
        <dbReference type="ARBA" id="ARBA00022884"/>
    </source>
</evidence>
<accession>A0A915XIG1</accession>
<comment type="function">
    <text evidence="6 7">This protein binds to 23S rRNA in the presence of protein L20.</text>
</comment>
<organism evidence="8 9">
    <name type="scientific">Desulfolithobacter dissulfuricans</name>
    <dbReference type="NCBI Taxonomy" id="2795293"/>
    <lineage>
        <taxon>Bacteria</taxon>
        <taxon>Pseudomonadati</taxon>
        <taxon>Thermodesulfobacteriota</taxon>
        <taxon>Desulfobulbia</taxon>
        <taxon>Desulfobulbales</taxon>
        <taxon>Desulfobulbaceae</taxon>
        <taxon>Desulfolithobacter</taxon>
    </lineage>
</organism>
<name>A0A915XIG1_9BACT</name>
<dbReference type="AlphaFoldDB" id="A0A915XIG1"/>
<dbReference type="InterPro" id="IPR001787">
    <property type="entry name" value="Ribosomal_bL21"/>
</dbReference>
<dbReference type="GO" id="GO:0005737">
    <property type="term" value="C:cytoplasm"/>
    <property type="evidence" value="ECO:0007669"/>
    <property type="project" value="UniProtKB-ARBA"/>
</dbReference>
<gene>
    <name evidence="6 8" type="primary">rplU</name>
    <name evidence="8" type="ORF">GF1_15060</name>
</gene>
<dbReference type="GO" id="GO:1990904">
    <property type="term" value="C:ribonucleoprotein complex"/>
    <property type="evidence" value="ECO:0007669"/>
    <property type="project" value="UniProtKB-KW"/>
</dbReference>
<dbReference type="GO" id="GO:0019843">
    <property type="term" value="F:rRNA binding"/>
    <property type="evidence" value="ECO:0007669"/>
    <property type="project" value="UniProtKB-UniRule"/>
</dbReference>
<dbReference type="NCBIfam" id="TIGR00061">
    <property type="entry name" value="L21"/>
    <property type="match status" value="1"/>
</dbReference>
<evidence type="ECO:0000256" key="2">
    <source>
        <dbReference type="ARBA" id="ARBA00022730"/>
    </source>
</evidence>
<dbReference type="Pfam" id="PF00829">
    <property type="entry name" value="Ribosomal_L21p"/>
    <property type="match status" value="1"/>
</dbReference>
<keyword evidence="4 6" id="KW-0689">Ribosomal protein</keyword>
<dbReference type="GO" id="GO:0005840">
    <property type="term" value="C:ribosome"/>
    <property type="evidence" value="ECO:0007669"/>
    <property type="project" value="UniProtKB-KW"/>
</dbReference>
<evidence type="ECO:0000313" key="9">
    <source>
        <dbReference type="Proteomes" id="UP001063350"/>
    </source>
</evidence>
<protein>
    <recommendedName>
        <fullName evidence="6">Large ribosomal subunit protein bL21</fullName>
    </recommendedName>
</protein>
<dbReference type="EMBL" id="AP024233">
    <property type="protein sequence ID" value="BCO09130.1"/>
    <property type="molecule type" value="Genomic_DNA"/>
</dbReference>
<sequence length="103" mass="11317">MYAIIRTGGKQYQVAAGDTLRVEKLQGNVGDEIELSDVLLVADGDDVKIGQPVVDGAVVKARIAEHGKAKKVLVMKKKRRKGYKVKRGHRQQYTALTIEEISA</sequence>
<dbReference type="PANTHER" id="PTHR21349">
    <property type="entry name" value="50S RIBOSOMAL PROTEIN L21"/>
    <property type="match status" value="1"/>
</dbReference>
<evidence type="ECO:0000256" key="5">
    <source>
        <dbReference type="ARBA" id="ARBA00023274"/>
    </source>
</evidence>
<keyword evidence="5 6" id="KW-0687">Ribonucleoprotein</keyword>
<dbReference type="PANTHER" id="PTHR21349:SF0">
    <property type="entry name" value="LARGE RIBOSOMAL SUBUNIT PROTEIN BL21M"/>
    <property type="match status" value="1"/>
</dbReference>
<evidence type="ECO:0000313" key="8">
    <source>
        <dbReference type="EMBL" id="BCO09130.1"/>
    </source>
</evidence>
<evidence type="ECO:0000256" key="7">
    <source>
        <dbReference type="RuleBase" id="RU000562"/>
    </source>
</evidence>
<reference evidence="8" key="1">
    <citation type="submission" date="2020-12" db="EMBL/GenBank/DDBJ databases">
        <title>Desulfobium dissulfuricans gen. nov., sp. nov., a novel mesophilic, sulfate-reducing bacterium isolated from a deep-sea hydrothermal vent.</title>
        <authorList>
            <person name="Hashimoto Y."/>
            <person name="Tame A."/>
            <person name="Sawayama S."/>
            <person name="Miyazaki J."/>
            <person name="Takai K."/>
            <person name="Nakagawa S."/>
        </authorList>
    </citation>
    <scope>NUCLEOTIDE SEQUENCE</scope>
    <source>
        <strain evidence="8">GF1</strain>
    </source>
</reference>
<dbReference type="InterPro" id="IPR018258">
    <property type="entry name" value="Ribosomal_bL21_CS"/>
</dbReference>
<evidence type="ECO:0000256" key="4">
    <source>
        <dbReference type="ARBA" id="ARBA00022980"/>
    </source>
</evidence>
<evidence type="ECO:0000256" key="6">
    <source>
        <dbReference type="HAMAP-Rule" id="MF_01363"/>
    </source>
</evidence>
<dbReference type="PROSITE" id="PS01169">
    <property type="entry name" value="RIBOSOMAL_L21"/>
    <property type="match status" value="1"/>
</dbReference>
<keyword evidence="9" id="KW-1185">Reference proteome</keyword>
<dbReference type="GO" id="GO:0006412">
    <property type="term" value="P:translation"/>
    <property type="evidence" value="ECO:0007669"/>
    <property type="project" value="UniProtKB-UniRule"/>
</dbReference>
<proteinExistence type="inferred from homology"/>
<dbReference type="InterPro" id="IPR028909">
    <property type="entry name" value="bL21-like"/>
</dbReference>
<evidence type="ECO:0000256" key="1">
    <source>
        <dbReference type="ARBA" id="ARBA00008563"/>
    </source>
</evidence>
<dbReference type="HAMAP" id="MF_01363">
    <property type="entry name" value="Ribosomal_bL21"/>
    <property type="match status" value="1"/>
</dbReference>
<keyword evidence="3 6" id="KW-0694">RNA-binding</keyword>
<dbReference type="SUPFAM" id="SSF141091">
    <property type="entry name" value="L21p-like"/>
    <property type="match status" value="1"/>
</dbReference>
<dbReference type="RefSeq" id="WP_267928999.1">
    <property type="nucleotide sequence ID" value="NZ_AP024233.1"/>
</dbReference>
<dbReference type="Proteomes" id="UP001063350">
    <property type="component" value="Chromosome"/>
</dbReference>
<comment type="similarity">
    <text evidence="1 6 7">Belongs to the bacterial ribosomal protein bL21 family.</text>
</comment>
<dbReference type="InterPro" id="IPR036164">
    <property type="entry name" value="bL21-like_sf"/>
</dbReference>
<dbReference type="KEGG" id="ddu:GF1_15060"/>